<comment type="similarity">
    <text evidence="1">Belongs to the low molecular weight phosphotyrosine protein phosphatase family.</text>
</comment>
<dbReference type="eggNOG" id="COG0394">
    <property type="taxonomic scope" value="Bacteria"/>
</dbReference>
<dbReference type="InterPro" id="IPR023485">
    <property type="entry name" value="Ptyr_pPase"/>
</dbReference>
<dbReference type="PANTHER" id="PTHR11717">
    <property type="entry name" value="LOW MOLECULAR WEIGHT PROTEIN TYROSINE PHOSPHATASE"/>
    <property type="match status" value="1"/>
</dbReference>
<dbReference type="InterPro" id="IPR050438">
    <property type="entry name" value="LMW_PTPase"/>
</dbReference>
<keyword evidence="7" id="KW-1185">Reference proteome</keyword>
<dbReference type="RefSeq" id="WP_022859832.1">
    <property type="nucleotide sequence ID" value="NZ_JGZB01000001.1"/>
</dbReference>
<feature type="active site" description="Nucleophile" evidence="4">
    <location>
        <position position="7"/>
    </location>
</feature>
<dbReference type="EMBL" id="JGZB01000001">
    <property type="protein sequence ID" value="KFI69590.1"/>
    <property type="molecule type" value="Genomic_DNA"/>
</dbReference>
<evidence type="ECO:0000259" key="5">
    <source>
        <dbReference type="SMART" id="SM00226"/>
    </source>
</evidence>
<protein>
    <submittedName>
        <fullName evidence="6">Low molecular weight phosphotyrosine protein phosphatase</fullName>
        <ecNumber evidence="6">3.1.3.48</ecNumber>
    </submittedName>
</protein>
<feature type="active site" description="Nucleophile" evidence="4">
    <location>
        <position position="13"/>
    </location>
</feature>
<evidence type="ECO:0000256" key="2">
    <source>
        <dbReference type="ARBA" id="ARBA00022801"/>
    </source>
</evidence>
<evidence type="ECO:0000256" key="4">
    <source>
        <dbReference type="PIRSR" id="PIRSR617867-1"/>
    </source>
</evidence>
<evidence type="ECO:0000256" key="1">
    <source>
        <dbReference type="ARBA" id="ARBA00011063"/>
    </source>
</evidence>
<proteinExistence type="inferred from homology"/>
<evidence type="ECO:0000313" key="6">
    <source>
        <dbReference type="EMBL" id="KFI69590.1"/>
    </source>
</evidence>
<dbReference type="AlphaFoldDB" id="A0A087BEZ0"/>
<reference evidence="6 7" key="1">
    <citation type="submission" date="2014-03" db="EMBL/GenBank/DDBJ databases">
        <title>Genomics of Bifidobacteria.</title>
        <authorList>
            <person name="Ventura M."/>
            <person name="Milani C."/>
            <person name="Lugli G.A."/>
        </authorList>
    </citation>
    <scope>NUCLEOTIDE SEQUENCE [LARGE SCALE GENOMIC DNA]</scope>
    <source>
        <strain evidence="6 7">LMG 11591</strain>
    </source>
</reference>
<dbReference type="Proteomes" id="UP000029052">
    <property type="component" value="Unassembled WGS sequence"/>
</dbReference>
<dbReference type="SUPFAM" id="SSF52788">
    <property type="entry name" value="Phosphotyrosine protein phosphatases I"/>
    <property type="match status" value="1"/>
</dbReference>
<accession>A0A087BEZ0</accession>
<dbReference type="SMART" id="SM00226">
    <property type="entry name" value="LMWPc"/>
    <property type="match status" value="1"/>
</dbReference>
<sequence>MKVLFVCTGNICRSPMGELLFPQFFTDPDLQVDSAGTNGLVDSPIDPSSGKLMAQDGIDASAFRSKRLTPQLALGSDIIFCFSKHQQQKIATIAPPATRKTVTLNDFAATAQYCAKEGLIEGDTYEERMQSILDNMSLVRPMVGSTNDIADPYRKEFAAFETAHEQIGKSIETIAAAVIPHTGRHVRQQALVD</sequence>
<keyword evidence="3" id="KW-0904">Protein phosphatase</keyword>
<dbReference type="PRINTS" id="PR00719">
    <property type="entry name" value="LMWPTPASE"/>
</dbReference>
<organism evidence="6 7">
    <name type="scientific">Bifidobacterium magnum</name>
    <dbReference type="NCBI Taxonomy" id="1692"/>
    <lineage>
        <taxon>Bacteria</taxon>
        <taxon>Bacillati</taxon>
        <taxon>Actinomycetota</taxon>
        <taxon>Actinomycetes</taxon>
        <taxon>Bifidobacteriales</taxon>
        <taxon>Bifidobacteriaceae</taxon>
        <taxon>Bifidobacterium</taxon>
    </lineage>
</organism>
<dbReference type="Gene3D" id="3.40.50.2300">
    <property type="match status" value="1"/>
</dbReference>
<dbReference type="Pfam" id="PF01451">
    <property type="entry name" value="LMWPc"/>
    <property type="match status" value="1"/>
</dbReference>
<dbReference type="EC" id="3.1.3.48" evidence="6"/>
<dbReference type="InterPro" id="IPR036196">
    <property type="entry name" value="Ptyr_pPase_sf"/>
</dbReference>
<gene>
    <name evidence="6" type="ORF">BMAGN_1308</name>
</gene>
<evidence type="ECO:0000256" key="3">
    <source>
        <dbReference type="ARBA" id="ARBA00022912"/>
    </source>
</evidence>
<dbReference type="InterPro" id="IPR017867">
    <property type="entry name" value="Tyr_phospatase_low_mol_wt"/>
</dbReference>
<evidence type="ECO:0000313" key="7">
    <source>
        <dbReference type="Proteomes" id="UP000029052"/>
    </source>
</evidence>
<name>A0A087BEZ0_9BIFI</name>
<dbReference type="STRING" id="1692.BMAGN_1308"/>
<dbReference type="PANTHER" id="PTHR11717:SF31">
    <property type="entry name" value="LOW MOLECULAR WEIGHT PROTEIN-TYROSINE-PHOSPHATASE ETP-RELATED"/>
    <property type="match status" value="1"/>
</dbReference>
<comment type="caution">
    <text evidence="6">The sequence shown here is derived from an EMBL/GenBank/DDBJ whole genome shotgun (WGS) entry which is preliminary data.</text>
</comment>
<dbReference type="GO" id="GO:0004725">
    <property type="term" value="F:protein tyrosine phosphatase activity"/>
    <property type="evidence" value="ECO:0007669"/>
    <property type="project" value="UniProtKB-EC"/>
</dbReference>
<feature type="domain" description="Phosphotyrosine protein phosphatase I" evidence="5">
    <location>
        <begin position="1"/>
        <end position="177"/>
    </location>
</feature>
<keyword evidence="2 6" id="KW-0378">Hydrolase</keyword>